<dbReference type="AlphaFoldDB" id="A0A9N9WGA9"/>
<evidence type="ECO:0000313" key="1">
    <source>
        <dbReference type="EMBL" id="CAG9793808.1"/>
    </source>
</evidence>
<evidence type="ECO:0000313" key="2">
    <source>
        <dbReference type="Proteomes" id="UP001153714"/>
    </source>
</evidence>
<protein>
    <submittedName>
        <fullName evidence="1">Uncharacterized protein</fullName>
    </submittedName>
</protein>
<reference evidence="1" key="2">
    <citation type="submission" date="2022-10" db="EMBL/GenBank/DDBJ databases">
        <authorList>
            <consortium name="ENA_rothamsted_submissions"/>
            <consortium name="culmorum"/>
            <person name="King R."/>
        </authorList>
    </citation>
    <scope>NUCLEOTIDE SEQUENCE</scope>
</reference>
<accession>A0A9N9WGA9</accession>
<dbReference type="Proteomes" id="UP001153714">
    <property type="component" value="Chromosome 6"/>
</dbReference>
<proteinExistence type="predicted"/>
<sequence length="135" mass="14821">MRETSQNHHNQNCAASVAQVKDRLATGAPFCASVHGLLTHLDLDEVDNITDQNEELRVRFADHTGELNARIPINVLEDALGCTAVELKAMSPETRAAVRWRVLLEQCSAKLAGTSPRLLVLTLRRASPADPIPLY</sequence>
<reference evidence="1" key="1">
    <citation type="submission" date="2021-12" db="EMBL/GenBank/DDBJ databases">
        <authorList>
            <person name="King R."/>
        </authorList>
    </citation>
    <scope>NUCLEOTIDE SEQUENCE</scope>
</reference>
<organism evidence="1 2">
    <name type="scientific">Diatraea saccharalis</name>
    <name type="common">sugarcane borer</name>
    <dbReference type="NCBI Taxonomy" id="40085"/>
    <lineage>
        <taxon>Eukaryota</taxon>
        <taxon>Metazoa</taxon>
        <taxon>Ecdysozoa</taxon>
        <taxon>Arthropoda</taxon>
        <taxon>Hexapoda</taxon>
        <taxon>Insecta</taxon>
        <taxon>Pterygota</taxon>
        <taxon>Neoptera</taxon>
        <taxon>Endopterygota</taxon>
        <taxon>Lepidoptera</taxon>
        <taxon>Glossata</taxon>
        <taxon>Ditrysia</taxon>
        <taxon>Pyraloidea</taxon>
        <taxon>Crambidae</taxon>
        <taxon>Crambinae</taxon>
        <taxon>Diatraea</taxon>
    </lineage>
</organism>
<name>A0A9N9WGA9_9NEOP</name>
<dbReference type="EMBL" id="OU893337">
    <property type="protein sequence ID" value="CAG9793808.1"/>
    <property type="molecule type" value="Genomic_DNA"/>
</dbReference>
<dbReference type="OrthoDB" id="9937820at2759"/>
<keyword evidence="2" id="KW-1185">Reference proteome</keyword>
<gene>
    <name evidence="1" type="ORF">DIATSA_LOCUS11221</name>
</gene>